<dbReference type="RefSeq" id="WP_264136722.1">
    <property type="nucleotide sequence ID" value="NZ_JAOYOD010000001.1"/>
</dbReference>
<dbReference type="Proteomes" id="UP001300692">
    <property type="component" value="Unassembled WGS sequence"/>
</dbReference>
<evidence type="ECO:0008006" key="4">
    <source>
        <dbReference type="Google" id="ProtNLM"/>
    </source>
</evidence>
<keyword evidence="1" id="KW-0812">Transmembrane</keyword>
<feature type="transmembrane region" description="Helical" evidence="1">
    <location>
        <begin position="109"/>
        <end position="129"/>
    </location>
</feature>
<keyword evidence="3" id="KW-1185">Reference proteome</keyword>
<evidence type="ECO:0000313" key="2">
    <source>
        <dbReference type="EMBL" id="MCV9385940.1"/>
    </source>
</evidence>
<protein>
    <recommendedName>
        <fullName evidence="4">Beta-carotene 15,15'-monooxygenase</fullName>
    </recommendedName>
</protein>
<dbReference type="EMBL" id="JAOYOD010000001">
    <property type="protein sequence ID" value="MCV9385940.1"/>
    <property type="molecule type" value="Genomic_DNA"/>
</dbReference>
<evidence type="ECO:0000313" key="3">
    <source>
        <dbReference type="Proteomes" id="UP001300692"/>
    </source>
</evidence>
<name>A0ABT3CQF8_9BACT</name>
<accession>A0ABT3CQF8</accession>
<feature type="transmembrane region" description="Helical" evidence="1">
    <location>
        <begin position="66"/>
        <end position="89"/>
    </location>
</feature>
<proteinExistence type="predicted"/>
<gene>
    <name evidence="2" type="ORF">N7U62_04660</name>
</gene>
<comment type="caution">
    <text evidence="2">The sequence shown here is derived from an EMBL/GenBank/DDBJ whole genome shotgun (WGS) entry which is preliminary data.</text>
</comment>
<feature type="transmembrane region" description="Helical" evidence="1">
    <location>
        <begin position="135"/>
        <end position="156"/>
    </location>
</feature>
<organism evidence="2 3">
    <name type="scientific">Reichenbachiella ulvae</name>
    <dbReference type="NCBI Taxonomy" id="2980104"/>
    <lineage>
        <taxon>Bacteria</taxon>
        <taxon>Pseudomonadati</taxon>
        <taxon>Bacteroidota</taxon>
        <taxon>Cytophagia</taxon>
        <taxon>Cytophagales</taxon>
        <taxon>Reichenbachiellaceae</taxon>
        <taxon>Reichenbachiella</taxon>
    </lineage>
</organism>
<reference evidence="2 3" key="1">
    <citation type="submission" date="2022-10" db="EMBL/GenBank/DDBJ databases">
        <title>Comparative genomics and taxonomic characterization of three novel marine species of genus Reichenbachiella exhibiting antioxidant and polysaccharide degradation activities.</title>
        <authorList>
            <person name="Muhammad N."/>
            <person name="Lee Y.-J."/>
            <person name="Ko J."/>
            <person name="Kim S.-G."/>
        </authorList>
    </citation>
    <scope>NUCLEOTIDE SEQUENCE [LARGE SCALE GENOMIC DNA]</scope>
    <source>
        <strain evidence="2 3">ABR2-5</strain>
    </source>
</reference>
<evidence type="ECO:0000256" key="1">
    <source>
        <dbReference type="SAM" id="Phobius"/>
    </source>
</evidence>
<keyword evidence="1" id="KW-1133">Transmembrane helix</keyword>
<keyword evidence="1" id="KW-0472">Membrane</keyword>
<sequence>MEKQKYLEDLQDIKSIMDRSSRFISLSGMSGVAAGVVALIGAYLAYQTVYTGQDYLSYRRAEMTQVNLILLIGIACGVLALSLIGGLYFTQKKAKKANLKLWDNQAKRLVINLMIPLATGGLVCLIVLSKGFIGFVAPFTLIFYGLGLVNASKYTLSEIRSLGIMQIALGLIGCQYIGFGLILWALGFGVLHIVYGIVMYKKYEA</sequence>
<feature type="transmembrane region" description="Helical" evidence="1">
    <location>
        <begin position="23"/>
        <end position="46"/>
    </location>
</feature>
<feature type="transmembrane region" description="Helical" evidence="1">
    <location>
        <begin position="168"/>
        <end position="195"/>
    </location>
</feature>